<dbReference type="CDD" id="cd05466">
    <property type="entry name" value="PBP2_LTTR_substrate"/>
    <property type="match status" value="1"/>
</dbReference>
<dbReference type="InterPro" id="IPR000847">
    <property type="entry name" value="LysR_HTH_N"/>
</dbReference>
<keyword evidence="4" id="KW-0804">Transcription</keyword>
<dbReference type="InterPro" id="IPR036388">
    <property type="entry name" value="WH-like_DNA-bd_sf"/>
</dbReference>
<dbReference type="PANTHER" id="PTHR30419:SF8">
    <property type="entry name" value="NITROGEN ASSIMILATION TRANSCRIPTIONAL ACTIVATOR-RELATED"/>
    <property type="match status" value="1"/>
</dbReference>
<dbReference type="SUPFAM" id="SSF53850">
    <property type="entry name" value="Periplasmic binding protein-like II"/>
    <property type="match status" value="1"/>
</dbReference>
<dbReference type="EMBL" id="VBSX01000011">
    <property type="protein sequence ID" value="TLQ19629.1"/>
    <property type="molecule type" value="Genomic_DNA"/>
</dbReference>
<evidence type="ECO:0000256" key="3">
    <source>
        <dbReference type="ARBA" id="ARBA00023125"/>
    </source>
</evidence>
<evidence type="ECO:0000256" key="1">
    <source>
        <dbReference type="ARBA" id="ARBA00009437"/>
    </source>
</evidence>
<dbReference type="InterPro" id="IPR036390">
    <property type="entry name" value="WH_DNA-bd_sf"/>
</dbReference>
<dbReference type="GO" id="GO:0003700">
    <property type="term" value="F:DNA-binding transcription factor activity"/>
    <property type="evidence" value="ECO:0007669"/>
    <property type="project" value="InterPro"/>
</dbReference>
<keyword evidence="3" id="KW-0238">DNA-binding</keyword>
<dbReference type="AlphaFoldDB" id="A0A5R9CVU6"/>
<dbReference type="Pfam" id="PF00126">
    <property type="entry name" value="HTH_1"/>
    <property type="match status" value="1"/>
</dbReference>
<dbReference type="Pfam" id="PF03466">
    <property type="entry name" value="LysR_substrate"/>
    <property type="match status" value="1"/>
</dbReference>
<dbReference type="RefSeq" id="WP_138467467.1">
    <property type="nucleotide sequence ID" value="NZ_VBSX01000011.1"/>
</dbReference>
<dbReference type="InterPro" id="IPR050950">
    <property type="entry name" value="HTH-type_LysR_regulators"/>
</dbReference>
<dbReference type="SUPFAM" id="SSF46785">
    <property type="entry name" value="Winged helix' DNA-binding domain"/>
    <property type="match status" value="1"/>
</dbReference>
<keyword evidence="2" id="KW-0805">Transcription regulation</keyword>
<sequence length="305" mass="34969">MDIHQIEYLITIADNDFNLTKSAHVLHVSQPALSKFVTELEQIEQLHVFSRHKGRLTGLTRLGKDLVRNGQKVLDDYNEMMSSVHNFDDPQKGTVKVGIAPVIISTLFNRAIPKFIQSNPGINLKIIEKGAYELQKLLILQEIDLAVLVSPATFPSINEEVIYKNYVDVWFNKNHRFHSIPGPIPIEEVGREKIVTLDDSFMVTFQTKNLFKKNNIKPDIFFQTGSWDLLLNMCQEMNVVGIIAAPIGSNYSGTNIEHRHFKSPFPWNITICTLGNDYHNNAVNYTQRWFSDYFKSTNNLNFTVR</sequence>
<dbReference type="Gene3D" id="1.10.10.10">
    <property type="entry name" value="Winged helix-like DNA-binding domain superfamily/Winged helix DNA-binding domain"/>
    <property type="match status" value="1"/>
</dbReference>
<gene>
    <name evidence="6" type="ORF">FEZ41_06045</name>
</gene>
<accession>A0A5R9CVU6</accession>
<dbReference type="GO" id="GO:0003677">
    <property type="term" value="F:DNA binding"/>
    <property type="evidence" value="ECO:0007669"/>
    <property type="project" value="UniProtKB-KW"/>
</dbReference>
<reference evidence="6 7" key="1">
    <citation type="submission" date="2019-05" db="EMBL/GenBank/DDBJ databases">
        <title>The metagenome of a microbial culture collection derived from dairy environment covers the genomic content of the human microbiome.</title>
        <authorList>
            <person name="Roder T."/>
            <person name="Wuthrich D."/>
            <person name="Sattari Z."/>
            <person name="Von Ah U."/>
            <person name="Bar C."/>
            <person name="Ronchi F."/>
            <person name="Macpherson A.J."/>
            <person name="Ganal-Vonarburg S.C."/>
            <person name="Bruggmann R."/>
            <person name="Vergeres G."/>
        </authorList>
    </citation>
    <scope>NUCLEOTIDE SEQUENCE [LARGE SCALE GENOMIC DNA]</scope>
    <source>
        <strain evidence="6 7">FAM 1079</strain>
    </source>
</reference>
<dbReference type="PROSITE" id="PS50931">
    <property type="entry name" value="HTH_LYSR"/>
    <property type="match status" value="1"/>
</dbReference>
<comment type="similarity">
    <text evidence="1">Belongs to the LysR transcriptional regulatory family.</text>
</comment>
<dbReference type="GO" id="GO:0005829">
    <property type="term" value="C:cytosol"/>
    <property type="evidence" value="ECO:0007669"/>
    <property type="project" value="TreeGrafter"/>
</dbReference>
<dbReference type="Proteomes" id="UP000305100">
    <property type="component" value="Unassembled WGS sequence"/>
</dbReference>
<organism evidence="6 7">
    <name type="scientific">Lentilactobacillus parafarraginis</name>
    <dbReference type="NCBI Taxonomy" id="390842"/>
    <lineage>
        <taxon>Bacteria</taxon>
        <taxon>Bacillati</taxon>
        <taxon>Bacillota</taxon>
        <taxon>Bacilli</taxon>
        <taxon>Lactobacillales</taxon>
        <taxon>Lactobacillaceae</taxon>
        <taxon>Lentilactobacillus</taxon>
    </lineage>
</organism>
<dbReference type="PANTHER" id="PTHR30419">
    <property type="entry name" value="HTH-TYPE TRANSCRIPTIONAL REGULATOR YBHD"/>
    <property type="match status" value="1"/>
</dbReference>
<protein>
    <submittedName>
        <fullName evidence="6">LysR family transcriptional regulator</fullName>
    </submittedName>
</protein>
<dbReference type="InterPro" id="IPR005119">
    <property type="entry name" value="LysR_subst-bd"/>
</dbReference>
<dbReference type="OrthoDB" id="9803735at2"/>
<evidence type="ECO:0000313" key="7">
    <source>
        <dbReference type="Proteomes" id="UP000305100"/>
    </source>
</evidence>
<evidence type="ECO:0000313" key="6">
    <source>
        <dbReference type="EMBL" id="TLQ19629.1"/>
    </source>
</evidence>
<dbReference type="Gene3D" id="3.40.190.290">
    <property type="match status" value="1"/>
</dbReference>
<evidence type="ECO:0000256" key="2">
    <source>
        <dbReference type="ARBA" id="ARBA00023015"/>
    </source>
</evidence>
<feature type="domain" description="HTH lysR-type" evidence="5">
    <location>
        <begin position="1"/>
        <end position="59"/>
    </location>
</feature>
<evidence type="ECO:0000259" key="5">
    <source>
        <dbReference type="PROSITE" id="PS50931"/>
    </source>
</evidence>
<comment type="caution">
    <text evidence="6">The sequence shown here is derived from an EMBL/GenBank/DDBJ whole genome shotgun (WGS) entry which is preliminary data.</text>
</comment>
<name>A0A5R9CVU6_9LACO</name>
<proteinExistence type="inferred from homology"/>
<evidence type="ECO:0000256" key="4">
    <source>
        <dbReference type="ARBA" id="ARBA00023163"/>
    </source>
</evidence>